<dbReference type="CDD" id="cd09851">
    <property type="entry name" value="HTLV-1-like_HR1-HR2"/>
    <property type="match status" value="1"/>
</dbReference>
<protein>
    <recommendedName>
        <fullName evidence="5">Envelope glycoprotein</fullName>
    </recommendedName>
</protein>
<feature type="transmembrane region" description="Helical" evidence="1">
    <location>
        <begin position="376"/>
        <end position="398"/>
    </location>
</feature>
<sequence length="570" mass="63750">MGFNHLLQYMGVIIASLINHGSAHPHQPYKWSLIRWEDQTILGTVTIAGAPSFQTTLCEIITTDGSCWNVSSYYFCPSSNPGRSYCNFPNAYFCAYWGCETIASDWIPGAGRDKFLPRNCNFLYLNVTNPNDQAWLLGKTWGVRYYENGFDRGGLILIKKEVADKPQAVGPNEVLSRNVQRIQPAENATVPTFSSLLSSDVAENDNIAESNIWEVMNASYQLLNKTNPNMTEHCWLCFSIRPPYYDAIGDLGELTRTNESNPLQCNWGKEIGVTLTQVTGSGRCVGTVPGGKRHLCNITENGKQSAEWLIPASNARWVCSSVGVTPCLSLKVFNASHDFCVQVIIIPRILYHSEDYMYAQHTAANYHLEKREPITALTLATLIILGGAGVSTGVASLVKQNQEFTSLRIAVDEDLTRIEQSISALEKSVRSLSEVVLQNRRGLDLVFLQQGGLCVTLKEECCMYADHTGVVRDTMAKLREGLEKRKREYEDRQNWYESWFNYSPWLTTLLSTIAGPLLLLIAALTFGPCIFNKLIAIVKGRLEAAHLMLIRAKYEPVSTNEEIEETLLLN</sequence>
<evidence type="ECO:0000313" key="4">
    <source>
        <dbReference type="Proteomes" id="UP000694549"/>
    </source>
</evidence>
<dbReference type="SUPFAM" id="SSF49830">
    <property type="entry name" value="ENV polyprotein, receptor-binding domain"/>
    <property type="match status" value="1"/>
</dbReference>
<dbReference type="Ensembl" id="ENSAZOT00000016251.1">
    <property type="protein sequence ID" value="ENSAZOP00000015119.1"/>
    <property type="gene ID" value="ENSAZOG00000009797.1"/>
</dbReference>
<evidence type="ECO:0008006" key="5">
    <source>
        <dbReference type="Google" id="ProtNLM"/>
    </source>
</evidence>
<keyword evidence="1" id="KW-0812">Transmembrane</keyword>
<proteinExistence type="predicted"/>
<keyword evidence="4" id="KW-1185">Reference proteome</keyword>
<dbReference type="InterPro" id="IPR018154">
    <property type="entry name" value="TLV/ENV_coat_polyprotein"/>
</dbReference>
<dbReference type="Pfam" id="PF00429">
    <property type="entry name" value="TLV_coat"/>
    <property type="match status" value="1"/>
</dbReference>
<keyword evidence="1" id="KW-0472">Membrane</keyword>
<evidence type="ECO:0000256" key="1">
    <source>
        <dbReference type="SAM" id="Phobius"/>
    </source>
</evidence>
<dbReference type="PANTHER" id="PTHR10424:SF82">
    <property type="entry name" value="ENVELOPE GLYCOPROTEIN-RELATED"/>
    <property type="match status" value="1"/>
</dbReference>
<dbReference type="Gene3D" id="3.90.310.10">
    <property type="entry name" value="ENV polyprotein, receptor-binding domain"/>
    <property type="match status" value="1"/>
</dbReference>
<keyword evidence="2" id="KW-0732">Signal</keyword>
<feature type="signal peptide" evidence="2">
    <location>
        <begin position="1"/>
        <end position="23"/>
    </location>
</feature>
<dbReference type="AlphaFoldDB" id="A0A8B9UXH9"/>
<dbReference type="Proteomes" id="UP000694549">
    <property type="component" value="Unplaced"/>
</dbReference>
<reference evidence="3" key="2">
    <citation type="submission" date="2025-09" db="UniProtKB">
        <authorList>
            <consortium name="Ensembl"/>
        </authorList>
    </citation>
    <scope>IDENTIFICATION</scope>
</reference>
<reference evidence="3" key="1">
    <citation type="submission" date="2025-08" db="UniProtKB">
        <authorList>
            <consortium name="Ensembl"/>
        </authorList>
    </citation>
    <scope>IDENTIFICATION</scope>
</reference>
<keyword evidence="1" id="KW-1133">Transmembrane helix</keyword>
<organism evidence="3 4">
    <name type="scientific">Anas zonorhyncha</name>
    <name type="common">Eastern spot-billed duck</name>
    <dbReference type="NCBI Taxonomy" id="75864"/>
    <lineage>
        <taxon>Eukaryota</taxon>
        <taxon>Metazoa</taxon>
        <taxon>Chordata</taxon>
        <taxon>Craniata</taxon>
        <taxon>Vertebrata</taxon>
        <taxon>Euteleostomi</taxon>
        <taxon>Archelosauria</taxon>
        <taxon>Archosauria</taxon>
        <taxon>Dinosauria</taxon>
        <taxon>Saurischia</taxon>
        <taxon>Theropoda</taxon>
        <taxon>Coelurosauria</taxon>
        <taxon>Aves</taxon>
        <taxon>Neognathae</taxon>
        <taxon>Galloanserae</taxon>
        <taxon>Anseriformes</taxon>
        <taxon>Anatidae</taxon>
        <taxon>Anatinae</taxon>
        <taxon>Anas</taxon>
    </lineage>
</organism>
<feature type="transmembrane region" description="Helical" evidence="1">
    <location>
        <begin position="505"/>
        <end position="531"/>
    </location>
</feature>
<evidence type="ECO:0000313" key="3">
    <source>
        <dbReference type="Ensembl" id="ENSAZOP00000015119.1"/>
    </source>
</evidence>
<dbReference type="SUPFAM" id="SSF58069">
    <property type="entry name" value="Virus ectodomain"/>
    <property type="match status" value="1"/>
</dbReference>
<accession>A0A8B9UXH9</accession>
<dbReference type="Gene3D" id="1.10.287.210">
    <property type="match status" value="1"/>
</dbReference>
<dbReference type="PANTHER" id="PTHR10424">
    <property type="entry name" value="VIRAL ENVELOPE PROTEIN"/>
    <property type="match status" value="1"/>
</dbReference>
<dbReference type="InterPro" id="IPR008981">
    <property type="entry name" value="FMuLV_rcpt-bd"/>
</dbReference>
<name>A0A8B9UXH9_9AVES</name>
<feature type="chain" id="PRO_5034657604" description="Envelope glycoprotein" evidence="2">
    <location>
        <begin position="24"/>
        <end position="570"/>
    </location>
</feature>
<evidence type="ECO:0000256" key="2">
    <source>
        <dbReference type="SAM" id="SignalP"/>
    </source>
</evidence>